<evidence type="ECO:0000259" key="4">
    <source>
        <dbReference type="Pfam" id="PF06722"/>
    </source>
</evidence>
<evidence type="ECO:0000313" key="5">
    <source>
        <dbReference type="EMBL" id="KAG9189992.1"/>
    </source>
</evidence>
<dbReference type="GO" id="GO:0016906">
    <property type="term" value="F:sterol 3-beta-glucosyltransferase activity"/>
    <property type="evidence" value="ECO:0007669"/>
    <property type="project" value="UniProtKB-ARBA"/>
</dbReference>
<feature type="region of interest" description="Disordered" evidence="2">
    <location>
        <begin position="1"/>
        <end position="21"/>
    </location>
</feature>
<dbReference type="FunFam" id="3.40.50.2000:FF:000009">
    <property type="entry name" value="Sterol 3-beta-glucosyltransferase UGT80A2"/>
    <property type="match status" value="1"/>
</dbReference>
<dbReference type="SUPFAM" id="SSF53756">
    <property type="entry name" value="UDP-Glycosyltransferase/glycogen phosphorylase"/>
    <property type="match status" value="1"/>
</dbReference>
<dbReference type="GO" id="GO:0005506">
    <property type="term" value="F:iron ion binding"/>
    <property type="evidence" value="ECO:0007669"/>
    <property type="project" value="InterPro"/>
</dbReference>
<keyword evidence="5" id="KW-0378">Hydrolase</keyword>
<evidence type="ECO:0000256" key="1">
    <source>
        <dbReference type="ARBA" id="ARBA00022679"/>
    </source>
</evidence>
<dbReference type="PANTHER" id="PTHR48050:SF13">
    <property type="entry name" value="STEROL 3-BETA-GLUCOSYLTRANSFERASE UGT80A2"/>
    <property type="match status" value="1"/>
</dbReference>
<dbReference type="InterPro" id="IPR010610">
    <property type="entry name" value="EryCIII-like_C"/>
</dbReference>
<feature type="region of interest" description="Disordered" evidence="2">
    <location>
        <begin position="616"/>
        <end position="635"/>
    </location>
</feature>
<sequence length="1095" mass="120536">MPFNFHKNQKRGEFHDEKAQSTGRVNTFGQVAIQFHKNTHALRYWFDKAQNDAAACRPARCARPRRGSTTLVDEFIKKETSNISAPRLNIAIHICGSRGDVQPFIPIAKLLQAAPHHHRVRICTHPAFKDFVESNGVEFFSIGGDPEALMAYMVKNPGLLPNMQSIKAGDIGKRRKEMAEMMEGTWRSCIEAGDGMGEKIAALNVDAPEDLFIADAIIANPPSMGHIHCAEKLGIPLHMVFTMPWSPTKAFHHPLAAMEYGEVEKSVANYFSFGIMELLTWQGLGDVINKFRTQTLGLDAMSPLWGHRLLPRLRVPYSYLWSQALIPRPPDWGDHINITGFSFLDAGSNYTPPDDLAEFLAQGPPPVYIGFGSIVVDDPVGLTKLLFEAVKLAGVRAIVSKGWGGVGGGDVPDNIYLIGNCPHDWLFKRVSCVVHHGGAGTTAAGIALGKPTVVVPFFGDQPFWGQMIAKAGAGPMPVPFKQMTAESLAKSITFALQDSVQIAVQKMAASIAEEDGSGDTMRDFEKRLDIDAMRCQVCPERLAIWRDKQTGAHLSGFAACTLIDKKILDVKHLRLLRHRHYYTHEGAEGPLVGAVAALGGLVASLGTDTADFSQRLKKRPHDSDPEALKRTMTRDDSEISVEKGITSKQFHHLAYRMASKSYEDDITHNFERPQSRPGLTALRERVAARRAKGGRAYQITSATVHYVGDLAATGAKAPVALFYNTANGFRNFPSYAIRNDPARRRDEVTGFGSGCKLAGKEFVLGFGDALLGIVRHPYLGAKQEGALGFGKGLGRGLGGLYFHSMAAIWGVPGYFLKGIERGLLARHLTALQAEIFFIQLRRSGVGYWVATDTEKAEVPIPPWDFAAGNLKVLPGLLGKFPQGSHQTDAFTLLSYDFNDSQNCFYVHLWPFSSPLLVVTTPRAGNPTILAPFFAPFAGRLNLFDINGAEWKRSKALFNPGFSDSVMLESTPHIIEEADVYVKLLNTRLHSMTGHNALAAAMRTSIKWHCQDEELNPFKRWNPMDKQYDDRRTNEPSARAKSIIDTAIAAYMGERKAGAKLNIDIKKWAAVQIQLFLFAGHDSTAATIVYSLCMLS</sequence>
<dbReference type="InterPro" id="IPR036396">
    <property type="entry name" value="Cyt_P450_sf"/>
</dbReference>
<protein>
    <submittedName>
        <fullName evidence="5">Alpha-L-rhamnosidase</fullName>
        <ecNumber evidence="5">3.2.1.40</ecNumber>
    </submittedName>
</protein>
<reference evidence="5" key="1">
    <citation type="submission" date="2021-07" db="EMBL/GenBank/DDBJ databases">
        <title>Genome Resource of American Ginseng Black Spot Pathogen Alternaria panax.</title>
        <authorList>
            <person name="Qiu C."/>
            <person name="Wang W."/>
            <person name="Liu Z."/>
        </authorList>
    </citation>
    <scope>NUCLEOTIDE SEQUENCE</scope>
    <source>
        <strain evidence="5">BNCC115425</strain>
    </source>
</reference>
<dbReference type="Pfam" id="PF03033">
    <property type="entry name" value="Glyco_transf_28"/>
    <property type="match status" value="1"/>
</dbReference>
<feature type="domain" description="Erythromycin biosynthesis protein CIII-like C-terminal" evidence="4">
    <location>
        <begin position="409"/>
        <end position="510"/>
    </location>
</feature>
<evidence type="ECO:0000313" key="6">
    <source>
        <dbReference type="Proteomes" id="UP001199106"/>
    </source>
</evidence>
<gene>
    <name evidence="5" type="ORF">G6011_08080</name>
</gene>
<dbReference type="InterPro" id="IPR050426">
    <property type="entry name" value="Glycosyltransferase_28"/>
</dbReference>
<dbReference type="Gene3D" id="3.40.50.2000">
    <property type="entry name" value="Glycogen Phosphorylase B"/>
    <property type="match status" value="2"/>
</dbReference>
<keyword evidence="6" id="KW-1185">Reference proteome</keyword>
<keyword evidence="1" id="KW-0808">Transferase</keyword>
<evidence type="ECO:0000256" key="2">
    <source>
        <dbReference type="SAM" id="MobiDB-lite"/>
    </source>
</evidence>
<name>A0AAD4FHM3_9PLEO</name>
<dbReference type="GO" id="GO:0030596">
    <property type="term" value="F:alpha-L-rhamnosidase activity"/>
    <property type="evidence" value="ECO:0007669"/>
    <property type="project" value="UniProtKB-EC"/>
</dbReference>
<dbReference type="Pfam" id="PF06722">
    <property type="entry name" value="EryCIII-like_C"/>
    <property type="match status" value="1"/>
</dbReference>
<dbReference type="EMBL" id="JAANER010000004">
    <property type="protein sequence ID" value="KAG9189992.1"/>
    <property type="molecule type" value="Genomic_DNA"/>
</dbReference>
<dbReference type="FunFam" id="3.40.50.2000:FF:000268">
    <property type="entry name" value="Glycosyltransferase family 1 protein"/>
    <property type="match status" value="1"/>
</dbReference>
<keyword evidence="5" id="KW-0326">Glycosidase</keyword>
<evidence type="ECO:0000259" key="3">
    <source>
        <dbReference type="Pfam" id="PF03033"/>
    </source>
</evidence>
<proteinExistence type="predicted"/>
<dbReference type="AlphaFoldDB" id="A0AAD4FHM3"/>
<dbReference type="SUPFAM" id="SSF48264">
    <property type="entry name" value="Cytochrome P450"/>
    <property type="match status" value="1"/>
</dbReference>
<dbReference type="InterPro" id="IPR002213">
    <property type="entry name" value="UDP_glucos_trans"/>
</dbReference>
<dbReference type="Proteomes" id="UP001199106">
    <property type="component" value="Unassembled WGS sequence"/>
</dbReference>
<dbReference type="InterPro" id="IPR004276">
    <property type="entry name" value="GlycoTrans_28_N"/>
</dbReference>
<dbReference type="GO" id="GO:0016705">
    <property type="term" value="F:oxidoreductase activity, acting on paired donors, with incorporation or reduction of molecular oxygen"/>
    <property type="evidence" value="ECO:0007669"/>
    <property type="project" value="InterPro"/>
</dbReference>
<dbReference type="EC" id="3.2.1.40" evidence="5"/>
<feature type="compositionally biased region" description="Basic and acidic residues" evidence="2">
    <location>
        <begin position="10"/>
        <end position="19"/>
    </location>
</feature>
<feature type="compositionally biased region" description="Basic and acidic residues" evidence="2">
    <location>
        <begin position="621"/>
        <end position="635"/>
    </location>
</feature>
<dbReference type="GO" id="GO:0020037">
    <property type="term" value="F:heme binding"/>
    <property type="evidence" value="ECO:0007669"/>
    <property type="project" value="InterPro"/>
</dbReference>
<feature type="domain" description="Glycosyltransferase family 28 N-terminal" evidence="3">
    <location>
        <begin position="90"/>
        <end position="251"/>
    </location>
</feature>
<comment type="caution">
    <text evidence="5">The sequence shown here is derived from an EMBL/GenBank/DDBJ whole genome shotgun (WGS) entry which is preliminary data.</text>
</comment>
<dbReference type="CDD" id="cd03784">
    <property type="entry name" value="GT1_Gtf-like"/>
    <property type="match status" value="1"/>
</dbReference>
<dbReference type="Gene3D" id="1.10.630.10">
    <property type="entry name" value="Cytochrome P450"/>
    <property type="match status" value="1"/>
</dbReference>
<organism evidence="5 6">
    <name type="scientific">Alternaria panax</name>
    <dbReference type="NCBI Taxonomy" id="48097"/>
    <lineage>
        <taxon>Eukaryota</taxon>
        <taxon>Fungi</taxon>
        <taxon>Dikarya</taxon>
        <taxon>Ascomycota</taxon>
        <taxon>Pezizomycotina</taxon>
        <taxon>Dothideomycetes</taxon>
        <taxon>Pleosporomycetidae</taxon>
        <taxon>Pleosporales</taxon>
        <taxon>Pleosporineae</taxon>
        <taxon>Pleosporaceae</taxon>
        <taxon>Alternaria</taxon>
        <taxon>Alternaria sect. Panax</taxon>
    </lineage>
</organism>
<dbReference type="GO" id="GO:0004497">
    <property type="term" value="F:monooxygenase activity"/>
    <property type="evidence" value="ECO:0007669"/>
    <property type="project" value="InterPro"/>
</dbReference>
<accession>A0AAD4FHM3</accession>
<dbReference type="GO" id="GO:0005975">
    <property type="term" value="P:carbohydrate metabolic process"/>
    <property type="evidence" value="ECO:0007669"/>
    <property type="project" value="InterPro"/>
</dbReference>
<dbReference type="PANTHER" id="PTHR48050">
    <property type="entry name" value="STEROL 3-BETA-GLUCOSYLTRANSFERASE"/>
    <property type="match status" value="1"/>
</dbReference>